<evidence type="ECO:0000256" key="3">
    <source>
        <dbReference type="ARBA" id="ARBA00022989"/>
    </source>
</evidence>
<reference evidence="7 8" key="1">
    <citation type="submission" date="2023-07" db="EMBL/GenBank/DDBJ databases">
        <title>Genomic Encyclopedia of Type Strains, Phase IV (KMG-IV): sequencing the most valuable type-strain genomes for metagenomic binning, comparative biology and taxonomic classification.</title>
        <authorList>
            <person name="Goeker M."/>
        </authorList>
    </citation>
    <scope>NUCLEOTIDE SEQUENCE [LARGE SCALE GENOMIC DNA]</scope>
    <source>
        <strain evidence="7 8">DSM 29005</strain>
    </source>
</reference>
<evidence type="ECO:0000256" key="2">
    <source>
        <dbReference type="ARBA" id="ARBA00022692"/>
    </source>
</evidence>
<evidence type="ECO:0000313" key="8">
    <source>
        <dbReference type="Proteomes" id="UP001234495"/>
    </source>
</evidence>
<accession>A0ABT9ZGH7</accession>
<feature type="transmembrane region" description="Helical" evidence="5">
    <location>
        <begin position="162"/>
        <end position="183"/>
    </location>
</feature>
<dbReference type="Proteomes" id="UP001234495">
    <property type="component" value="Unassembled WGS sequence"/>
</dbReference>
<keyword evidence="8" id="KW-1185">Reference proteome</keyword>
<feature type="transmembrane region" description="Helical" evidence="5">
    <location>
        <begin position="116"/>
        <end position="142"/>
    </location>
</feature>
<evidence type="ECO:0000256" key="5">
    <source>
        <dbReference type="SAM" id="Phobius"/>
    </source>
</evidence>
<evidence type="ECO:0000313" key="7">
    <source>
        <dbReference type="EMBL" id="MDQ0231359.1"/>
    </source>
</evidence>
<comment type="caution">
    <text evidence="7">The sequence shown here is derived from an EMBL/GenBank/DDBJ whole genome shotgun (WGS) entry which is preliminary data.</text>
</comment>
<keyword evidence="2 5" id="KW-0812">Transmembrane</keyword>
<dbReference type="InterPro" id="IPR006977">
    <property type="entry name" value="Yip1_dom"/>
</dbReference>
<evidence type="ECO:0000256" key="4">
    <source>
        <dbReference type="ARBA" id="ARBA00023136"/>
    </source>
</evidence>
<keyword evidence="4 5" id="KW-0472">Membrane</keyword>
<feature type="transmembrane region" description="Helical" evidence="5">
    <location>
        <begin position="77"/>
        <end position="104"/>
    </location>
</feature>
<gene>
    <name evidence="7" type="ORF">J2S19_002642</name>
</gene>
<feature type="transmembrane region" description="Helical" evidence="5">
    <location>
        <begin position="32"/>
        <end position="53"/>
    </location>
</feature>
<dbReference type="EMBL" id="JAUSUD010000011">
    <property type="protein sequence ID" value="MDQ0231359.1"/>
    <property type="molecule type" value="Genomic_DNA"/>
</dbReference>
<dbReference type="Pfam" id="PF04893">
    <property type="entry name" value="Yip1"/>
    <property type="match status" value="1"/>
</dbReference>
<evidence type="ECO:0000256" key="1">
    <source>
        <dbReference type="ARBA" id="ARBA00004141"/>
    </source>
</evidence>
<organism evidence="7 8">
    <name type="scientific">Metabacillus malikii</name>
    <dbReference type="NCBI Taxonomy" id="1504265"/>
    <lineage>
        <taxon>Bacteria</taxon>
        <taxon>Bacillati</taxon>
        <taxon>Bacillota</taxon>
        <taxon>Bacilli</taxon>
        <taxon>Bacillales</taxon>
        <taxon>Bacillaceae</taxon>
        <taxon>Metabacillus</taxon>
    </lineage>
</organism>
<keyword evidence="3 5" id="KW-1133">Transmembrane helix</keyword>
<sequence length="225" mass="24152">MENETIQTKKPSLFGMVFSPGEQFERIREKPVIWVPLIILTILGVIIGGLAAFNVDYTQLPNGDQIRGDEAQLAKSFGIGFGIIGTLIAVPIGFLFQAAIYFVASKIAKSAVTFKQMFSTILFASFISTIGSTLNFVIVMLIDGDPAIILTSLNSVVNAEGALGALLGMIEVFAIWYYILLGMGLVKVAKLSKPAAVTIVIIFFILGALFTVGSAQLLEGLNQLQ</sequence>
<evidence type="ECO:0000259" key="6">
    <source>
        <dbReference type="Pfam" id="PF04893"/>
    </source>
</evidence>
<feature type="domain" description="Yip1" evidence="6">
    <location>
        <begin position="14"/>
        <end position="211"/>
    </location>
</feature>
<name>A0ABT9ZGH7_9BACI</name>
<dbReference type="RefSeq" id="WP_307342165.1">
    <property type="nucleotide sequence ID" value="NZ_JAUSUD010000011.1"/>
</dbReference>
<protein>
    <recommendedName>
        <fullName evidence="6">Yip1 domain-containing protein</fullName>
    </recommendedName>
</protein>
<comment type="subcellular location">
    <subcellularLocation>
        <location evidence="1">Membrane</location>
        <topology evidence="1">Multi-pass membrane protein</topology>
    </subcellularLocation>
</comment>
<proteinExistence type="predicted"/>
<feature type="transmembrane region" description="Helical" evidence="5">
    <location>
        <begin position="195"/>
        <end position="218"/>
    </location>
</feature>